<evidence type="ECO:0000313" key="1">
    <source>
        <dbReference type="EMBL" id="CAA9551181.1"/>
    </source>
</evidence>
<dbReference type="AlphaFoldDB" id="A0A6J4ULN7"/>
<sequence>MRSPVNRANLSGFVRFFLLKPFDRATFNILKLVNLTLRSASLISSF</sequence>
<name>A0A6J4ULN7_9CYAN</name>
<protein>
    <submittedName>
        <fullName evidence="1">Uncharacterized protein</fullName>
    </submittedName>
</protein>
<dbReference type="EMBL" id="CADCWO010000001">
    <property type="protein sequence ID" value="CAA9551181.1"/>
    <property type="molecule type" value="Genomic_DNA"/>
</dbReference>
<proteinExistence type="predicted"/>
<reference evidence="1" key="1">
    <citation type="submission" date="2020-02" db="EMBL/GenBank/DDBJ databases">
        <authorList>
            <person name="Meier V. D."/>
        </authorList>
    </citation>
    <scope>NUCLEOTIDE SEQUENCE</scope>
    <source>
        <strain evidence="1">AVDCRST_MAG81</strain>
    </source>
</reference>
<organism evidence="1">
    <name type="scientific">uncultured Synechococcales cyanobacterium</name>
    <dbReference type="NCBI Taxonomy" id="1936017"/>
    <lineage>
        <taxon>Bacteria</taxon>
        <taxon>Bacillati</taxon>
        <taxon>Cyanobacteriota</taxon>
        <taxon>Cyanophyceae</taxon>
        <taxon>Synechococcales</taxon>
        <taxon>environmental samples</taxon>
    </lineage>
</organism>
<accession>A0A6J4ULN7</accession>
<gene>
    <name evidence="1" type="ORF">AVDCRST_MAG81-1909</name>
</gene>